<accession>A0ACC5QXT2</accession>
<keyword evidence="2" id="KW-1185">Reference proteome</keyword>
<protein>
    <submittedName>
        <fullName evidence="1">Uncharacterized protein</fullName>
    </submittedName>
</protein>
<organism evidence="1 2">
    <name type="scientific">Taklimakanibacter albus</name>
    <dbReference type="NCBI Taxonomy" id="2800327"/>
    <lineage>
        <taxon>Bacteria</taxon>
        <taxon>Pseudomonadati</taxon>
        <taxon>Pseudomonadota</taxon>
        <taxon>Alphaproteobacteria</taxon>
        <taxon>Hyphomicrobiales</taxon>
        <taxon>Aestuariivirgaceae</taxon>
        <taxon>Taklimakanibacter</taxon>
    </lineage>
</organism>
<dbReference type="Proteomes" id="UP000616151">
    <property type="component" value="Unassembled WGS sequence"/>
</dbReference>
<gene>
    <name evidence="1" type="ORF">JHL16_02400</name>
</gene>
<sequence length="122" mass="12967">MKLTAPVLLCVPVLLAACSSKPGNIDINSGSARSVQTQSRSEPIFYNGKHYALNYTYNDAMKAFDMKVSGTTSPMKSDAQKDAVNIASSSLGYFACPDGQRGRLVGAPKFKGGVWALQARCG</sequence>
<evidence type="ECO:0000313" key="2">
    <source>
        <dbReference type="Proteomes" id="UP000616151"/>
    </source>
</evidence>
<comment type="caution">
    <text evidence="1">The sequence shown here is derived from an EMBL/GenBank/DDBJ whole genome shotgun (WGS) entry which is preliminary data.</text>
</comment>
<reference evidence="1" key="1">
    <citation type="submission" date="2021-01" db="EMBL/GenBank/DDBJ databases">
        <authorList>
            <person name="Sun Q."/>
        </authorList>
    </citation>
    <scope>NUCLEOTIDE SEQUENCE</scope>
    <source>
        <strain evidence="1">YIM B02566</strain>
    </source>
</reference>
<name>A0ACC5QXT2_9HYPH</name>
<evidence type="ECO:0000313" key="1">
    <source>
        <dbReference type="EMBL" id="MBK1865189.1"/>
    </source>
</evidence>
<dbReference type="EMBL" id="JAENHL010000004">
    <property type="protein sequence ID" value="MBK1865189.1"/>
    <property type="molecule type" value="Genomic_DNA"/>
</dbReference>
<proteinExistence type="predicted"/>